<dbReference type="InterPro" id="IPR011604">
    <property type="entry name" value="PDDEXK-like_dom_sf"/>
</dbReference>
<feature type="domain" description="YqaJ viral recombinase" evidence="2">
    <location>
        <begin position="16"/>
        <end position="156"/>
    </location>
</feature>
<dbReference type="InterPro" id="IPR011335">
    <property type="entry name" value="Restrct_endonuc-II-like"/>
</dbReference>
<keyword evidence="4" id="KW-1185">Reference proteome</keyword>
<evidence type="ECO:0000259" key="2">
    <source>
        <dbReference type="Pfam" id="PF09588"/>
    </source>
</evidence>
<feature type="region of interest" description="Disordered" evidence="1">
    <location>
        <begin position="43"/>
        <end position="62"/>
    </location>
</feature>
<dbReference type="KEGG" id="msf:IT882_12975"/>
<dbReference type="EMBL" id="CP064760">
    <property type="protein sequence ID" value="QPE04106.1"/>
    <property type="molecule type" value="Genomic_DNA"/>
</dbReference>
<evidence type="ECO:0000256" key="1">
    <source>
        <dbReference type="SAM" id="MobiDB-lite"/>
    </source>
</evidence>
<sequence>MSGYLVVHDGKDRAGWLAARGLGVSATDAARIAGGGAQGWASLRKEKETGSSWRGNASTQHGREREPVIAAWAKAEFGLEPSTALLGRVEKNDGDYALDLATPDALGAVTEADGEGLVAREFGEFKTTVKDWDEWQDVPRRYFWQVVWQFFVTGAELCRFVFEPHVDGVPLYMEPKVFTIARSSVLADIEKAREQVALWRAGSFDAIPDRLLPLDRLLTERVQAKAAADSAAATLAAAESKVREFLEGLGEPVKFEGSEANVTWTGEPSTSRRFDSAAFKARYPAAHARFMTTTKTRPRVTITERS</sequence>
<name>A0A7S8RGA8_9MICO</name>
<dbReference type="SUPFAM" id="SSF52980">
    <property type="entry name" value="Restriction endonuclease-like"/>
    <property type="match status" value="1"/>
</dbReference>
<dbReference type="AlphaFoldDB" id="A0A7S8RGA8"/>
<accession>A0A7S8RGA8</accession>
<evidence type="ECO:0000313" key="4">
    <source>
        <dbReference type="Proteomes" id="UP000594480"/>
    </source>
</evidence>
<feature type="compositionally biased region" description="Polar residues" evidence="1">
    <location>
        <begin position="50"/>
        <end position="60"/>
    </location>
</feature>
<dbReference type="Proteomes" id="UP000594480">
    <property type="component" value="Chromosome"/>
</dbReference>
<dbReference type="Gene3D" id="3.90.320.10">
    <property type="match status" value="1"/>
</dbReference>
<organism evidence="3 4">
    <name type="scientific">Microbacterium schleiferi</name>
    <dbReference type="NCBI Taxonomy" id="69362"/>
    <lineage>
        <taxon>Bacteria</taxon>
        <taxon>Bacillati</taxon>
        <taxon>Actinomycetota</taxon>
        <taxon>Actinomycetes</taxon>
        <taxon>Micrococcales</taxon>
        <taxon>Microbacteriaceae</taxon>
        <taxon>Microbacterium</taxon>
    </lineage>
</organism>
<dbReference type="Pfam" id="PF09588">
    <property type="entry name" value="YqaJ"/>
    <property type="match status" value="1"/>
</dbReference>
<protein>
    <submittedName>
        <fullName evidence="3">YqaJ viral recombinase family protein</fullName>
    </submittedName>
</protein>
<reference evidence="3 4" key="1">
    <citation type="submission" date="2020-11" db="EMBL/GenBank/DDBJ databases">
        <title>Amino acid is mineralized and recycled by bacteria in oceanic microbiome.</title>
        <authorList>
            <person name="Zheng L.Y."/>
        </authorList>
    </citation>
    <scope>NUCLEOTIDE SEQUENCE [LARGE SCALE GENOMIC DNA]</scope>
    <source>
        <strain evidence="3 4">A32-1</strain>
    </source>
</reference>
<proteinExistence type="predicted"/>
<evidence type="ECO:0000313" key="3">
    <source>
        <dbReference type="EMBL" id="QPE04106.1"/>
    </source>
</evidence>
<gene>
    <name evidence="3" type="ORF">IT882_12975</name>
</gene>
<dbReference type="InterPro" id="IPR019080">
    <property type="entry name" value="YqaJ_viral_recombinase"/>
</dbReference>
<dbReference type="RefSeq" id="WP_195692197.1">
    <property type="nucleotide sequence ID" value="NZ_CP064760.1"/>
</dbReference>